<evidence type="ECO:0000313" key="2">
    <source>
        <dbReference type="EMBL" id="MFC5504547.1"/>
    </source>
</evidence>
<gene>
    <name evidence="2" type="ORF">ACFPN9_04675</name>
</gene>
<comment type="caution">
    <text evidence="2">The sequence shown here is derived from an EMBL/GenBank/DDBJ whole genome shotgun (WGS) entry which is preliminary data.</text>
</comment>
<protein>
    <submittedName>
        <fullName evidence="2">DUF1176 domain-containing protein</fullName>
    </submittedName>
</protein>
<proteinExistence type="predicted"/>
<dbReference type="RefSeq" id="WP_377815566.1">
    <property type="nucleotide sequence ID" value="NZ_JBHSLU010000007.1"/>
</dbReference>
<keyword evidence="1" id="KW-0732">Signal</keyword>
<evidence type="ECO:0000256" key="1">
    <source>
        <dbReference type="SAM" id="SignalP"/>
    </source>
</evidence>
<dbReference type="Pfam" id="PF06674">
    <property type="entry name" value="DUF1176"/>
    <property type="match status" value="1"/>
</dbReference>
<dbReference type="InterPro" id="IPR009560">
    <property type="entry name" value="DUF1176"/>
</dbReference>
<reference evidence="3" key="1">
    <citation type="journal article" date="2019" name="Int. J. Syst. Evol. Microbiol.">
        <title>The Global Catalogue of Microorganisms (GCM) 10K type strain sequencing project: providing services to taxonomists for standard genome sequencing and annotation.</title>
        <authorList>
            <consortium name="The Broad Institute Genomics Platform"/>
            <consortium name="The Broad Institute Genome Sequencing Center for Infectious Disease"/>
            <person name="Wu L."/>
            <person name="Ma J."/>
        </authorList>
    </citation>
    <scope>NUCLEOTIDE SEQUENCE [LARGE SCALE GENOMIC DNA]</scope>
    <source>
        <strain evidence="3">CCUG 43117</strain>
    </source>
</reference>
<evidence type="ECO:0000313" key="3">
    <source>
        <dbReference type="Proteomes" id="UP001596060"/>
    </source>
</evidence>
<accession>A0ABW0NZL6</accession>
<dbReference type="EMBL" id="JBHSLU010000007">
    <property type="protein sequence ID" value="MFC5504547.1"/>
    <property type="molecule type" value="Genomic_DNA"/>
</dbReference>
<sequence length="363" mass="38988">MASNRMATALCALSLAILAAGPLAAQTAPPAQSPTPARPDETKLDLKLFDKAEVDRSKGCTVALWQANRDPDNDRYAFIFTEALTGQNHARQPARIKVGEKILPMTRVAIGGKVGGYGLYPYQLYKLGADDGFAVLDLKLGEIEGEAVEIESGTLTVSMAGKQQARVNVKGGAGCMTAPVSAPPQASPPPATAAAPPPSIPGGIFSRYAVRPNQIPRTLPATLKSRFGCDPEMLKTGVTGFQMSEESAIWELPCQRFNIQANAVYALVYLPEPAQNLRFLSFKAPPGKKRTSAPAELISPEWDVKTRTVTGTALGRSEGDCGVYERHRVGADGEFVLVEYREKVACDGKATRPEQFPLVYRAR</sequence>
<keyword evidence="3" id="KW-1185">Reference proteome</keyword>
<feature type="signal peptide" evidence="1">
    <location>
        <begin position="1"/>
        <end position="25"/>
    </location>
</feature>
<feature type="chain" id="PRO_5046399640" evidence="1">
    <location>
        <begin position="26"/>
        <end position="363"/>
    </location>
</feature>
<organism evidence="2 3">
    <name type="scientific">Bosea massiliensis</name>
    <dbReference type="NCBI Taxonomy" id="151419"/>
    <lineage>
        <taxon>Bacteria</taxon>
        <taxon>Pseudomonadati</taxon>
        <taxon>Pseudomonadota</taxon>
        <taxon>Alphaproteobacteria</taxon>
        <taxon>Hyphomicrobiales</taxon>
        <taxon>Boseaceae</taxon>
        <taxon>Bosea</taxon>
    </lineage>
</organism>
<name>A0ABW0NZL6_9HYPH</name>
<dbReference type="Proteomes" id="UP001596060">
    <property type="component" value="Unassembled WGS sequence"/>
</dbReference>